<evidence type="ECO:0000256" key="3">
    <source>
        <dbReference type="ARBA" id="ARBA00022475"/>
    </source>
</evidence>
<dbReference type="PANTHER" id="PTHR33884">
    <property type="entry name" value="UPF0410 PROTEIN YMGE"/>
    <property type="match status" value="1"/>
</dbReference>
<keyword evidence="3" id="KW-1003">Cell membrane</keyword>
<feature type="transmembrane region" description="Helical" evidence="7">
    <location>
        <begin position="28"/>
        <end position="50"/>
    </location>
</feature>
<evidence type="ECO:0000313" key="8">
    <source>
        <dbReference type="EMBL" id="AKT40968.1"/>
    </source>
</evidence>
<feature type="transmembrane region" description="Helical" evidence="7">
    <location>
        <begin position="6"/>
        <end position="21"/>
    </location>
</feature>
<evidence type="ECO:0000256" key="7">
    <source>
        <dbReference type="SAM" id="Phobius"/>
    </source>
</evidence>
<keyword evidence="9" id="KW-1185">Reference proteome</keyword>
<keyword evidence="6 7" id="KW-0472">Membrane</keyword>
<sequence>MYILMWIVFGLVVGVIAKLLTPGREPGGFILTTLLGIGGAVVGGFLGRVIGLYPTYQSTGGFFMSILGAVVILAIYNAVTSRRSRTLR</sequence>
<evidence type="ECO:0000256" key="4">
    <source>
        <dbReference type="ARBA" id="ARBA00022692"/>
    </source>
</evidence>
<organism evidence="8 9">
    <name type="scientific">Chondromyces crocatus</name>
    <dbReference type="NCBI Taxonomy" id="52"/>
    <lineage>
        <taxon>Bacteria</taxon>
        <taxon>Pseudomonadati</taxon>
        <taxon>Myxococcota</taxon>
        <taxon>Polyangia</taxon>
        <taxon>Polyangiales</taxon>
        <taxon>Polyangiaceae</taxon>
        <taxon>Chondromyces</taxon>
    </lineage>
</organism>
<evidence type="ECO:0000256" key="1">
    <source>
        <dbReference type="ARBA" id="ARBA00004651"/>
    </source>
</evidence>
<dbReference type="EMBL" id="CP012159">
    <property type="protein sequence ID" value="AKT40968.1"/>
    <property type="molecule type" value="Genomic_DNA"/>
</dbReference>
<comment type="subcellular location">
    <subcellularLocation>
        <location evidence="1">Cell membrane</location>
        <topology evidence="1">Multi-pass membrane protein</topology>
    </subcellularLocation>
</comment>
<accession>A0A0K1EK42</accession>
<dbReference type="Pfam" id="PF04226">
    <property type="entry name" value="Transgly_assoc"/>
    <property type="match status" value="1"/>
</dbReference>
<protein>
    <submittedName>
        <fullName evidence="8">Transglycosylase</fullName>
    </submittedName>
</protein>
<dbReference type="Proteomes" id="UP000067626">
    <property type="component" value="Chromosome"/>
</dbReference>
<reference evidence="8 9" key="1">
    <citation type="submission" date="2015-07" db="EMBL/GenBank/DDBJ databases">
        <title>Genome analysis of myxobacterium Chondromyces crocatus Cm c5 reveals a high potential for natural compound synthesis and the genetic basis for the loss of fruiting body formation.</title>
        <authorList>
            <person name="Zaburannyi N."/>
            <person name="Bunk B."/>
            <person name="Maier J."/>
            <person name="Overmann J."/>
            <person name="Mueller R."/>
        </authorList>
    </citation>
    <scope>NUCLEOTIDE SEQUENCE [LARGE SCALE GENOMIC DNA]</scope>
    <source>
        <strain evidence="8 9">Cm c5</strain>
    </source>
</reference>
<dbReference type="KEGG" id="ccro:CMC5_051250"/>
<dbReference type="InterPro" id="IPR007341">
    <property type="entry name" value="Transgly_assoc"/>
</dbReference>
<feature type="transmembrane region" description="Helical" evidence="7">
    <location>
        <begin position="62"/>
        <end position="79"/>
    </location>
</feature>
<evidence type="ECO:0000256" key="6">
    <source>
        <dbReference type="ARBA" id="ARBA00023136"/>
    </source>
</evidence>
<gene>
    <name evidence="8" type="ORF">CMC5_051250</name>
</gene>
<keyword evidence="5 7" id="KW-1133">Transmembrane helix</keyword>
<dbReference type="PANTHER" id="PTHR33884:SF3">
    <property type="entry name" value="UPF0410 PROTEIN YMGE"/>
    <property type="match status" value="1"/>
</dbReference>
<evidence type="ECO:0000256" key="5">
    <source>
        <dbReference type="ARBA" id="ARBA00022989"/>
    </source>
</evidence>
<evidence type="ECO:0000313" key="9">
    <source>
        <dbReference type="Proteomes" id="UP000067626"/>
    </source>
</evidence>
<dbReference type="STRING" id="52.CMC5_051250"/>
<dbReference type="GO" id="GO:0005886">
    <property type="term" value="C:plasma membrane"/>
    <property type="evidence" value="ECO:0007669"/>
    <property type="project" value="UniProtKB-SubCell"/>
</dbReference>
<dbReference type="OrthoDB" id="9811343at2"/>
<proteinExistence type="inferred from homology"/>
<keyword evidence="4 7" id="KW-0812">Transmembrane</keyword>
<name>A0A0K1EK42_CHOCO</name>
<dbReference type="RefSeq" id="WP_050432819.1">
    <property type="nucleotide sequence ID" value="NZ_CP012159.1"/>
</dbReference>
<evidence type="ECO:0000256" key="2">
    <source>
        <dbReference type="ARBA" id="ARBA00011006"/>
    </source>
</evidence>
<dbReference type="AlphaFoldDB" id="A0A0K1EK42"/>
<comment type="similarity">
    <text evidence="2">Belongs to the UPF0410 family.</text>
</comment>